<evidence type="ECO:0000313" key="2">
    <source>
        <dbReference type="EMBL" id="GGG34025.1"/>
    </source>
</evidence>
<feature type="region of interest" description="Disordered" evidence="1">
    <location>
        <begin position="33"/>
        <end position="57"/>
    </location>
</feature>
<dbReference type="RefSeq" id="WP_011708379.1">
    <property type="nucleotide sequence ID" value="NZ_BMIX01000003.1"/>
</dbReference>
<comment type="caution">
    <text evidence="2">The sequence shown here is derived from an EMBL/GenBank/DDBJ whole genome shotgun (WGS) entry which is preliminary data.</text>
</comment>
<dbReference type="PROSITE" id="PS51257">
    <property type="entry name" value="PROKAR_LIPOPROTEIN"/>
    <property type="match status" value="1"/>
</dbReference>
<reference evidence="3" key="1">
    <citation type="journal article" date="2019" name="Int. J. Syst. Evol. Microbiol.">
        <title>The Global Catalogue of Microorganisms (GCM) 10K type strain sequencing project: providing services to taxonomists for standard genome sequencing and annotation.</title>
        <authorList>
            <consortium name="The Broad Institute Genomics Platform"/>
            <consortium name="The Broad Institute Genome Sequencing Center for Infectious Disease"/>
            <person name="Wu L."/>
            <person name="Ma J."/>
        </authorList>
    </citation>
    <scope>NUCLEOTIDE SEQUENCE [LARGE SCALE GENOMIC DNA]</scope>
    <source>
        <strain evidence="3">CGMCC 1.15422</strain>
    </source>
</reference>
<dbReference type="Proteomes" id="UP000605733">
    <property type="component" value="Unassembled WGS sequence"/>
</dbReference>
<protein>
    <recommendedName>
        <fullName evidence="4">Secreted protein</fullName>
    </recommendedName>
</protein>
<keyword evidence="3" id="KW-1185">Reference proteome</keyword>
<evidence type="ECO:0008006" key="4">
    <source>
        <dbReference type="Google" id="ProtNLM"/>
    </source>
</evidence>
<dbReference type="EMBL" id="BMIX01000003">
    <property type="protein sequence ID" value="GGG34025.1"/>
    <property type="molecule type" value="Genomic_DNA"/>
</dbReference>
<evidence type="ECO:0000256" key="1">
    <source>
        <dbReference type="SAM" id="MobiDB-lite"/>
    </source>
</evidence>
<proteinExistence type="predicted"/>
<gene>
    <name evidence="2" type="ORF">GCM10011532_17130</name>
</gene>
<accession>A0ABQ1WK64</accession>
<organism evidence="2 3">
    <name type="scientific">Christiangramia forsetii</name>
    <dbReference type="NCBI Taxonomy" id="411153"/>
    <lineage>
        <taxon>Bacteria</taxon>
        <taxon>Pseudomonadati</taxon>
        <taxon>Bacteroidota</taxon>
        <taxon>Flavobacteriia</taxon>
        <taxon>Flavobacteriales</taxon>
        <taxon>Flavobacteriaceae</taxon>
        <taxon>Christiangramia</taxon>
    </lineage>
</organism>
<sequence>MITKTKILFAIVLCSAAFISCEPEALPEQEIITKVSDDIDPVGTGNEQNDEEHRGED</sequence>
<evidence type="ECO:0000313" key="3">
    <source>
        <dbReference type="Proteomes" id="UP000605733"/>
    </source>
</evidence>
<name>A0ABQ1WK64_9FLAO</name>